<dbReference type="EMBL" id="DVOG01000018">
    <property type="protein sequence ID" value="HIV03657.1"/>
    <property type="molecule type" value="Genomic_DNA"/>
</dbReference>
<accession>A0A9D1T118</accession>
<reference evidence="1" key="1">
    <citation type="submission" date="2020-10" db="EMBL/GenBank/DDBJ databases">
        <authorList>
            <person name="Gilroy R."/>
        </authorList>
    </citation>
    <scope>NUCLEOTIDE SEQUENCE</scope>
    <source>
        <strain evidence="1">10669</strain>
    </source>
</reference>
<name>A0A9D1T118_9BACT</name>
<dbReference type="Proteomes" id="UP000886812">
    <property type="component" value="Unassembled WGS sequence"/>
</dbReference>
<organism evidence="1 2">
    <name type="scientific">Candidatus Spyradosoma merdigallinarum</name>
    <dbReference type="NCBI Taxonomy" id="2840950"/>
    <lineage>
        <taxon>Bacteria</taxon>
        <taxon>Pseudomonadati</taxon>
        <taxon>Verrucomicrobiota</taxon>
        <taxon>Opitutia</taxon>
        <taxon>Opitutia incertae sedis</taxon>
        <taxon>Candidatus Spyradosoma</taxon>
    </lineage>
</organism>
<comment type="caution">
    <text evidence="1">The sequence shown here is derived from an EMBL/GenBank/DDBJ whole genome shotgun (WGS) entry which is preliminary data.</text>
</comment>
<proteinExistence type="predicted"/>
<dbReference type="AlphaFoldDB" id="A0A9D1T118"/>
<reference evidence="1" key="2">
    <citation type="journal article" date="2021" name="PeerJ">
        <title>Extensive microbial diversity within the chicken gut microbiome revealed by metagenomics and culture.</title>
        <authorList>
            <person name="Gilroy R."/>
            <person name="Ravi A."/>
            <person name="Getino M."/>
            <person name="Pursley I."/>
            <person name="Horton D.L."/>
            <person name="Alikhan N.F."/>
            <person name="Baker D."/>
            <person name="Gharbi K."/>
            <person name="Hall N."/>
            <person name="Watson M."/>
            <person name="Adriaenssens E.M."/>
            <person name="Foster-Nyarko E."/>
            <person name="Jarju S."/>
            <person name="Secka A."/>
            <person name="Antonio M."/>
            <person name="Oren A."/>
            <person name="Chaudhuri R.R."/>
            <person name="La Ragione R."/>
            <person name="Hildebrand F."/>
            <person name="Pallen M.J."/>
        </authorList>
    </citation>
    <scope>NUCLEOTIDE SEQUENCE</scope>
    <source>
        <strain evidence="1">10669</strain>
    </source>
</reference>
<evidence type="ECO:0000313" key="2">
    <source>
        <dbReference type="Proteomes" id="UP000886812"/>
    </source>
</evidence>
<gene>
    <name evidence="1" type="ORF">IAC75_00700</name>
</gene>
<sequence>MMRLFSRAGSIEKKVFARLSELTKDVRDESAKEFCRTFSHLSKEEVRFRIANFMAMLNGWGAVAPFLKDAGMLRKEFPQDRRTYYEMLIASVLRLFDAPAMLPVPAEAERI</sequence>
<protein>
    <submittedName>
        <fullName evidence="1">Uncharacterized protein</fullName>
    </submittedName>
</protein>
<evidence type="ECO:0000313" key="1">
    <source>
        <dbReference type="EMBL" id="HIV03657.1"/>
    </source>
</evidence>